<organism evidence="1 2">
    <name type="scientific">Paenibacillus tundrae</name>
    <dbReference type="NCBI Taxonomy" id="528187"/>
    <lineage>
        <taxon>Bacteria</taxon>
        <taxon>Bacillati</taxon>
        <taxon>Bacillota</taxon>
        <taxon>Bacilli</taxon>
        <taxon>Bacillales</taxon>
        <taxon>Paenibacillaceae</taxon>
        <taxon>Paenibacillus</taxon>
    </lineage>
</organism>
<reference evidence="1 2" key="1">
    <citation type="submission" date="2023-07" db="EMBL/GenBank/DDBJ databases">
        <title>Sorghum-associated microbial communities from plants grown in Nebraska, USA.</title>
        <authorList>
            <person name="Schachtman D."/>
        </authorList>
    </citation>
    <scope>NUCLEOTIDE SEQUENCE [LARGE SCALE GENOMIC DNA]</scope>
    <source>
        <strain evidence="1 2">DS1314</strain>
    </source>
</reference>
<protein>
    <submittedName>
        <fullName evidence="1">Uncharacterized protein</fullName>
    </submittedName>
</protein>
<dbReference type="EMBL" id="JAUSTI010000004">
    <property type="protein sequence ID" value="MDQ0170545.1"/>
    <property type="molecule type" value="Genomic_DNA"/>
</dbReference>
<name>A0ABT9WBA3_9BACL</name>
<sequence length="198" mass="23172">MTNDVLTIFKEINNKDNLPAVWLRRNSTHYHLVSYINHIIGLYLSGTFEFIPVFINRADKELNSLTDRIGHHRYFEKCRILLLQVSDEITTNLHNSSHKEILPLIYQEDKERFSTCPEKFCFHWVEEGTIKLPFQFAELEEAFKLSSNATPSKTSYCGCVFGTCKRQVVEDGNKDWYEPNEPLLSAYKVSDNHFRNDC</sequence>
<accession>A0ABT9WBA3</accession>
<comment type="caution">
    <text evidence="1">The sequence shown here is derived from an EMBL/GenBank/DDBJ whole genome shotgun (WGS) entry which is preliminary data.</text>
</comment>
<dbReference type="RefSeq" id="WP_307215157.1">
    <property type="nucleotide sequence ID" value="NZ_JAUSTI010000004.1"/>
</dbReference>
<evidence type="ECO:0000313" key="2">
    <source>
        <dbReference type="Proteomes" id="UP001233836"/>
    </source>
</evidence>
<proteinExistence type="predicted"/>
<gene>
    <name evidence="1" type="ORF">J2T19_001987</name>
</gene>
<dbReference type="Proteomes" id="UP001233836">
    <property type="component" value="Unassembled WGS sequence"/>
</dbReference>
<keyword evidence="2" id="KW-1185">Reference proteome</keyword>
<evidence type="ECO:0000313" key="1">
    <source>
        <dbReference type="EMBL" id="MDQ0170545.1"/>
    </source>
</evidence>